<protein>
    <recommendedName>
        <fullName evidence="7">Phosphatidic acid phosphatase type 2/haloperoxidase domain-containing protein</fullName>
    </recommendedName>
</protein>
<feature type="transmembrane region" description="Helical" evidence="6">
    <location>
        <begin position="307"/>
        <end position="333"/>
    </location>
</feature>
<dbReference type="FunFam" id="1.20.144.10:FF:000030">
    <property type="entry name" value="Phosphatidic acid phosphatase type 2D"/>
    <property type="match status" value="1"/>
</dbReference>
<feature type="transmembrane region" description="Helical" evidence="6">
    <location>
        <begin position="276"/>
        <end position="295"/>
    </location>
</feature>
<dbReference type="GO" id="GO:0005886">
    <property type="term" value="C:plasma membrane"/>
    <property type="evidence" value="ECO:0007669"/>
    <property type="project" value="TreeGrafter"/>
</dbReference>
<sequence length="494" mass="54367">MQKVDSASTPTGHPDSELQQRLSDYGGAREGMRENGKHVLGREEPVEAAYYSNRKMLVGLDIVCLFVVTYTVSLPCWGLCTRLGWFQFSSGWNERMSWGVNDQSQALCRSLSVERGHGTKSGVGVDRGQKTPLRMRVKVQHGLLGLVVSVLRGTRDCRDAAVVSVLRGTRDCRDAELCSLPHLPSAWQRKASAASPLTLGDVSLAAVSGRTSLRSATSREAPRGILSHPAPCPRVSSIPFFACELKAVKPYYRGFFCGDYTITYPYVESEAIPDSMLIAGGIIITGFAIALGECYRVRMRRARSHAFVGNLYVACLYKELGSFLFGCCIGQSLTNMAKLSVGRLRPNFLSVCNVTYTALGCTPGKYIDQVICSSTPKEEEEARKSFFSGHASFAMYTMLYLAFYLQARLSWRGARLLRPLLQFLLVMLAVYTGLTRISDYRHHPTDVLTGFLQGALTAYWVAFHISSMFKTGRQASVCVSLDSPMSLSSGQTSC</sequence>
<dbReference type="SMART" id="SM00014">
    <property type="entry name" value="acidPPc"/>
    <property type="match status" value="1"/>
</dbReference>
<dbReference type="CDD" id="cd03384">
    <property type="entry name" value="PAP2_wunen"/>
    <property type="match status" value="1"/>
</dbReference>
<dbReference type="InterPro" id="IPR000326">
    <property type="entry name" value="PAP2/HPO"/>
</dbReference>
<evidence type="ECO:0000256" key="2">
    <source>
        <dbReference type="ARBA" id="ARBA00008816"/>
    </source>
</evidence>
<evidence type="ECO:0000313" key="9">
    <source>
        <dbReference type="Proteomes" id="UP001239994"/>
    </source>
</evidence>
<dbReference type="GO" id="GO:0007165">
    <property type="term" value="P:signal transduction"/>
    <property type="evidence" value="ECO:0007669"/>
    <property type="project" value="TreeGrafter"/>
</dbReference>
<evidence type="ECO:0000256" key="4">
    <source>
        <dbReference type="ARBA" id="ARBA00022989"/>
    </source>
</evidence>
<dbReference type="Gene3D" id="1.20.144.10">
    <property type="entry name" value="Phosphatidic acid phosphatase type 2/haloperoxidase"/>
    <property type="match status" value="1"/>
</dbReference>
<organism evidence="8 9">
    <name type="scientific">Electrophorus voltai</name>
    <dbReference type="NCBI Taxonomy" id="2609070"/>
    <lineage>
        <taxon>Eukaryota</taxon>
        <taxon>Metazoa</taxon>
        <taxon>Chordata</taxon>
        <taxon>Craniata</taxon>
        <taxon>Vertebrata</taxon>
        <taxon>Euteleostomi</taxon>
        <taxon>Actinopterygii</taxon>
        <taxon>Neopterygii</taxon>
        <taxon>Teleostei</taxon>
        <taxon>Ostariophysi</taxon>
        <taxon>Gymnotiformes</taxon>
        <taxon>Gymnotoidei</taxon>
        <taxon>Gymnotidae</taxon>
        <taxon>Electrophorus</taxon>
    </lineage>
</organism>
<evidence type="ECO:0000256" key="1">
    <source>
        <dbReference type="ARBA" id="ARBA00004141"/>
    </source>
</evidence>
<keyword evidence="3 6" id="KW-0812">Transmembrane</keyword>
<evidence type="ECO:0000256" key="6">
    <source>
        <dbReference type="SAM" id="Phobius"/>
    </source>
</evidence>
<dbReference type="PANTHER" id="PTHR10165">
    <property type="entry name" value="LIPID PHOSPHATE PHOSPHATASE"/>
    <property type="match status" value="1"/>
</dbReference>
<dbReference type="Pfam" id="PF01569">
    <property type="entry name" value="PAP2"/>
    <property type="match status" value="1"/>
</dbReference>
<feature type="transmembrane region" description="Helical" evidence="6">
    <location>
        <begin position="447"/>
        <end position="465"/>
    </location>
</feature>
<dbReference type="SUPFAM" id="SSF48317">
    <property type="entry name" value="Acid phosphatase/Vanadium-dependent haloperoxidase"/>
    <property type="match status" value="1"/>
</dbReference>
<evidence type="ECO:0000259" key="7">
    <source>
        <dbReference type="SMART" id="SM00014"/>
    </source>
</evidence>
<dbReference type="InterPro" id="IPR036938">
    <property type="entry name" value="PAP2/HPO_sf"/>
</dbReference>
<proteinExistence type="inferred from homology"/>
<feature type="transmembrane region" description="Helical" evidence="6">
    <location>
        <begin position="417"/>
        <end position="435"/>
    </location>
</feature>
<reference evidence="8" key="1">
    <citation type="submission" date="2023-03" db="EMBL/GenBank/DDBJ databases">
        <title>Electrophorus voltai genome.</title>
        <authorList>
            <person name="Bian C."/>
        </authorList>
    </citation>
    <scope>NUCLEOTIDE SEQUENCE</scope>
    <source>
        <strain evidence="8">CB-2022</strain>
        <tissue evidence="8">Muscle</tissue>
    </source>
</reference>
<dbReference type="Proteomes" id="UP001239994">
    <property type="component" value="Unassembled WGS sequence"/>
</dbReference>
<comment type="similarity">
    <text evidence="2">Belongs to the PA-phosphatase related phosphoesterase family.</text>
</comment>
<gene>
    <name evidence="8" type="ORF">P4O66_018942</name>
</gene>
<dbReference type="GO" id="GO:0008195">
    <property type="term" value="F:phosphatidate phosphatase activity"/>
    <property type="evidence" value="ECO:0007669"/>
    <property type="project" value="TreeGrafter"/>
</dbReference>
<feature type="domain" description="Phosphatidic acid phosphatase type 2/haloperoxidase" evidence="7">
    <location>
        <begin position="320"/>
        <end position="462"/>
    </location>
</feature>
<dbReference type="EMBL" id="JAROKS010000026">
    <property type="protein sequence ID" value="KAK1785581.1"/>
    <property type="molecule type" value="Genomic_DNA"/>
</dbReference>
<comment type="subcellular location">
    <subcellularLocation>
        <location evidence="1">Membrane</location>
        <topology evidence="1">Multi-pass membrane protein</topology>
    </subcellularLocation>
</comment>
<dbReference type="GO" id="GO:0006644">
    <property type="term" value="P:phospholipid metabolic process"/>
    <property type="evidence" value="ECO:0007669"/>
    <property type="project" value="InterPro"/>
</dbReference>
<name>A0AAD9DKY6_9TELE</name>
<keyword evidence="9" id="KW-1185">Reference proteome</keyword>
<evidence type="ECO:0000313" key="8">
    <source>
        <dbReference type="EMBL" id="KAK1785581.1"/>
    </source>
</evidence>
<keyword evidence="5 6" id="KW-0472">Membrane</keyword>
<comment type="caution">
    <text evidence="8">The sequence shown here is derived from an EMBL/GenBank/DDBJ whole genome shotgun (WGS) entry which is preliminary data.</text>
</comment>
<keyword evidence="4 6" id="KW-1133">Transmembrane helix</keyword>
<dbReference type="InterPro" id="IPR043216">
    <property type="entry name" value="PAP-like"/>
</dbReference>
<feature type="transmembrane region" description="Helical" evidence="6">
    <location>
        <begin position="386"/>
        <end position="405"/>
    </location>
</feature>
<dbReference type="AlphaFoldDB" id="A0AAD9DKY6"/>
<dbReference type="GO" id="GO:0046839">
    <property type="term" value="P:phospholipid dephosphorylation"/>
    <property type="evidence" value="ECO:0007669"/>
    <property type="project" value="TreeGrafter"/>
</dbReference>
<evidence type="ECO:0000256" key="5">
    <source>
        <dbReference type="ARBA" id="ARBA00023136"/>
    </source>
</evidence>
<dbReference type="PANTHER" id="PTHR10165:SF94">
    <property type="entry name" value="PHOSPHATIDIC ACID PHOSPHATASE TYPE 2D"/>
    <property type="match status" value="1"/>
</dbReference>
<accession>A0AAD9DKY6</accession>
<evidence type="ECO:0000256" key="3">
    <source>
        <dbReference type="ARBA" id="ARBA00022692"/>
    </source>
</evidence>